<evidence type="ECO:0000256" key="6">
    <source>
        <dbReference type="ARBA" id="ARBA00022840"/>
    </source>
</evidence>
<evidence type="ECO:0000256" key="7">
    <source>
        <dbReference type="ARBA" id="ARBA00022970"/>
    </source>
</evidence>
<dbReference type="Gene3D" id="3.40.50.300">
    <property type="entry name" value="P-loop containing nucleotide triphosphate hydrolases"/>
    <property type="match status" value="1"/>
</dbReference>
<comment type="subcellular location">
    <subcellularLocation>
        <location evidence="1">Cell inner membrane</location>
        <topology evidence="1">Peripheral membrane protein</topology>
    </subcellularLocation>
</comment>
<accession>A0ABS6L187</accession>
<dbReference type="GO" id="GO:0005524">
    <property type="term" value="F:ATP binding"/>
    <property type="evidence" value="ECO:0007669"/>
    <property type="project" value="UniProtKB-KW"/>
</dbReference>
<keyword evidence="7" id="KW-0029">Amino-acid transport</keyword>
<gene>
    <name evidence="10" type="ORF">J1786_11935</name>
</gene>
<dbReference type="PANTHER" id="PTHR43166:SF9">
    <property type="entry name" value="GLUTAMATE_ASPARTATE IMPORT ATP-BINDING PROTEIN GLTL"/>
    <property type="match status" value="1"/>
</dbReference>
<dbReference type="Proteomes" id="UP000699865">
    <property type="component" value="Unassembled WGS sequence"/>
</dbReference>
<dbReference type="InterPro" id="IPR050086">
    <property type="entry name" value="MetN_ABC_transporter-like"/>
</dbReference>
<keyword evidence="8" id="KW-0472">Membrane</keyword>
<evidence type="ECO:0000313" key="10">
    <source>
        <dbReference type="EMBL" id="MBU9835514.1"/>
    </source>
</evidence>
<evidence type="ECO:0000256" key="8">
    <source>
        <dbReference type="ARBA" id="ARBA00023136"/>
    </source>
</evidence>
<dbReference type="RefSeq" id="WP_049132101.1">
    <property type="nucleotide sequence ID" value="NZ_JAFMOS010000314.1"/>
</dbReference>
<evidence type="ECO:0000256" key="2">
    <source>
        <dbReference type="ARBA" id="ARBA00005417"/>
    </source>
</evidence>
<dbReference type="PROSITE" id="PS50893">
    <property type="entry name" value="ABC_TRANSPORTER_2"/>
    <property type="match status" value="1"/>
</dbReference>
<reference evidence="10 11" key="1">
    <citation type="submission" date="2021-03" db="EMBL/GenBank/DDBJ databases">
        <title>Five novel Rahnella species.</title>
        <authorList>
            <person name="Brady C."/>
            <person name="Asselin J."/>
            <person name="Beer S."/>
            <person name="Bruberg M.B."/>
            <person name="Crampton B."/>
            <person name="Venter S."/>
            <person name="Arnold D."/>
            <person name="Denman S."/>
        </authorList>
    </citation>
    <scope>NUCLEOTIDE SEQUENCE [LARGE SCALE GENOMIC DNA]</scope>
    <source>
        <strain evidence="10 11">L72c</strain>
    </source>
</reference>
<protein>
    <submittedName>
        <fullName evidence="10">Amino acid ABC transporter ATP-binding protein</fullName>
    </submittedName>
</protein>
<dbReference type="InterPro" id="IPR030679">
    <property type="entry name" value="ABC_ATPase_HisP-typ"/>
</dbReference>
<name>A0ABS6L187_9GAMM</name>
<comment type="caution">
    <text evidence="10">The sequence shown here is derived from an EMBL/GenBank/DDBJ whole genome shotgun (WGS) entry which is preliminary data.</text>
</comment>
<dbReference type="EMBL" id="JAFMOU010000067">
    <property type="protein sequence ID" value="MBU9835514.1"/>
    <property type="molecule type" value="Genomic_DNA"/>
</dbReference>
<dbReference type="PROSITE" id="PS00211">
    <property type="entry name" value="ABC_TRANSPORTER_1"/>
    <property type="match status" value="1"/>
</dbReference>
<evidence type="ECO:0000256" key="5">
    <source>
        <dbReference type="ARBA" id="ARBA00022741"/>
    </source>
</evidence>
<evidence type="ECO:0000313" key="11">
    <source>
        <dbReference type="Proteomes" id="UP000699865"/>
    </source>
</evidence>
<keyword evidence="5" id="KW-0547">Nucleotide-binding</keyword>
<feature type="domain" description="ABC transporter" evidence="9">
    <location>
        <begin position="6"/>
        <end position="248"/>
    </location>
</feature>
<sequence length="258" mass="28727">MHTPVLSVRNLRKQYSPTVKVLSGLSFDMKAGERIVVIGPSGGGKSTLLRCVMGLEKIDAGIIEIEGQRYIEVNAVHGKENYIDKRLRENVGMVFQHYTLFPHLSVIGNLILSPVKVRGESRSKATERAMKMLTLLGLSEKAHASPAMLSGGQKQRVAIARALLLDPKMMLFDEVTSALDPELVVEVENLMLDLASQNMSMILVTHDMWFAKRIATRVIFCADGVIVEDGSPEQVFENPSNQRTREFLKKIMHVEKIA</sequence>
<evidence type="ECO:0000256" key="1">
    <source>
        <dbReference type="ARBA" id="ARBA00004417"/>
    </source>
</evidence>
<keyword evidence="6 10" id="KW-0067">ATP-binding</keyword>
<dbReference type="Pfam" id="PF00005">
    <property type="entry name" value="ABC_tran"/>
    <property type="match status" value="1"/>
</dbReference>
<dbReference type="InterPro" id="IPR027417">
    <property type="entry name" value="P-loop_NTPase"/>
</dbReference>
<keyword evidence="11" id="KW-1185">Reference proteome</keyword>
<dbReference type="InterPro" id="IPR003593">
    <property type="entry name" value="AAA+_ATPase"/>
</dbReference>
<organism evidence="10 11">
    <name type="scientific">Rahnella perminowiae</name>
    <dbReference type="NCBI Taxonomy" id="2816244"/>
    <lineage>
        <taxon>Bacteria</taxon>
        <taxon>Pseudomonadati</taxon>
        <taxon>Pseudomonadota</taxon>
        <taxon>Gammaproteobacteria</taxon>
        <taxon>Enterobacterales</taxon>
        <taxon>Yersiniaceae</taxon>
        <taxon>Rahnella</taxon>
    </lineage>
</organism>
<evidence type="ECO:0000256" key="4">
    <source>
        <dbReference type="ARBA" id="ARBA00022475"/>
    </source>
</evidence>
<dbReference type="PANTHER" id="PTHR43166">
    <property type="entry name" value="AMINO ACID IMPORT ATP-BINDING PROTEIN"/>
    <property type="match status" value="1"/>
</dbReference>
<evidence type="ECO:0000259" key="9">
    <source>
        <dbReference type="PROSITE" id="PS50893"/>
    </source>
</evidence>
<dbReference type="PIRSF" id="PIRSF039085">
    <property type="entry name" value="ABC_ATPase_HisP"/>
    <property type="match status" value="1"/>
</dbReference>
<keyword evidence="4" id="KW-1003">Cell membrane</keyword>
<comment type="similarity">
    <text evidence="2">Belongs to the ABC transporter superfamily.</text>
</comment>
<dbReference type="SUPFAM" id="SSF52540">
    <property type="entry name" value="P-loop containing nucleoside triphosphate hydrolases"/>
    <property type="match status" value="1"/>
</dbReference>
<dbReference type="SMART" id="SM00382">
    <property type="entry name" value="AAA"/>
    <property type="match status" value="1"/>
</dbReference>
<proteinExistence type="inferred from homology"/>
<evidence type="ECO:0000256" key="3">
    <source>
        <dbReference type="ARBA" id="ARBA00022448"/>
    </source>
</evidence>
<dbReference type="InterPro" id="IPR003439">
    <property type="entry name" value="ABC_transporter-like_ATP-bd"/>
</dbReference>
<dbReference type="InterPro" id="IPR017871">
    <property type="entry name" value="ABC_transporter-like_CS"/>
</dbReference>
<keyword evidence="3" id="KW-0813">Transport</keyword>